<dbReference type="PRINTS" id="PR00359">
    <property type="entry name" value="BP450"/>
</dbReference>
<dbReference type="SUPFAM" id="SSF48264">
    <property type="entry name" value="Cytochrome P450"/>
    <property type="match status" value="1"/>
</dbReference>
<keyword evidence="2" id="KW-0408">Iron</keyword>
<sequence length="407" mass="43911">MAVEEPGVEEVPVSFFDDPHPDYRRWRELAGGAHRVRILGEAPLEGWVVTGHADCRAALADPRLSKNAATEVFDRRDGSEEGPGPGRALTAHMLNSDPPAHTRLRRLVQQAFTARRVAALRPVVEGHVRRLLDEMEGRGPAVDLVRDFAVPLPLAVVFDLLGASEGADGILKAWAATLSGEEGDGEVSVDTAEALVGHIRALIDHKRARPGDDLLTALIAARDEGDRLSEREITSMAFLLLAAGHQTTANLISNGVHALLTHPRELAALRADPAARTGPFIEEVLRHESPFSIATMRYTTQPVTIGGTTVPAGEFVQVSMLSANRDPAVFADPDRFDSSRPTAGHLAFGHGIHHCLGAPLARLQAEIAFGALLARYPALRPAAPGARPLWWRNPRHRGLRTLPVLLG</sequence>
<keyword evidence="2" id="KW-0349">Heme</keyword>
<reference evidence="3 4" key="1">
    <citation type="submission" date="2023-05" db="EMBL/GenBank/DDBJ databases">
        <title>Sequencing and Assembly of Streptomyces sp. NP73.</title>
        <authorList>
            <person name="Konwar A.N."/>
            <person name="Saikia K."/>
            <person name="Thakur D."/>
        </authorList>
    </citation>
    <scope>NUCLEOTIDE SEQUENCE [LARGE SCALE GENOMIC DNA]</scope>
    <source>
        <strain evidence="3 4">NP73</strain>
    </source>
</reference>
<gene>
    <name evidence="3" type="ORF">QEZ40_002723</name>
</gene>
<keyword evidence="2" id="KW-0479">Metal-binding</keyword>
<dbReference type="InterPro" id="IPR036396">
    <property type="entry name" value="Cyt_P450_sf"/>
</dbReference>
<name>A0ABT7GY10_9ACTN</name>
<evidence type="ECO:0000256" key="2">
    <source>
        <dbReference type="RuleBase" id="RU000461"/>
    </source>
</evidence>
<keyword evidence="4" id="KW-1185">Reference proteome</keyword>
<dbReference type="Pfam" id="PF00067">
    <property type="entry name" value="p450"/>
    <property type="match status" value="2"/>
</dbReference>
<dbReference type="Proteomes" id="UP001223390">
    <property type="component" value="Unassembled WGS sequence"/>
</dbReference>
<evidence type="ECO:0000313" key="3">
    <source>
        <dbReference type="EMBL" id="MDK9497779.1"/>
    </source>
</evidence>
<evidence type="ECO:0000313" key="4">
    <source>
        <dbReference type="Proteomes" id="UP001223390"/>
    </source>
</evidence>
<dbReference type="PROSITE" id="PS00086">
    <property type="entry name" value="CYTOCHROME_P450"/>
    <property type="match status" value="1"/>
</dbReference>
<comment type="caution">
    <text evidence="3">The sequence shown here is derived from an EMBL/GenBank/DDBJ whole genome shotgun (WGS) entry which is preliminary data.</text>
</comment>
<comment type="similarity">
    <text evidence="1 2">Belongs to the cytochrome P450 family.</text>
</comment>
<dbReference type="EMBL" id="JASITI010000022">
    <property type="protein sequence ID" value="MDK9497779.1"/>
    <property type="molecule type" value="Genomic_DNA"/>
</dbReference>
<keyword evidence="2" id="KW-0503">Monooxygenase</keyword>
<dbReference type="InterPro" id="IPR002397">
    <property type="entry name" value="Cyt_P450_B"/>
</dbReference>
<dbReference type="Gene3D" id="1.10.630.10">
    <property type="entry name" value="Cytochrome P450"/>
    <property type="match status" value="1"/>
</dbReference>
<evidence type="ECO:0000256" key="1">
    <source>
        <dbReference type="ARBA" id="ARBA00010617"/>
    </source>
</evidence>
<protein>
    <submittedName>
        <fullName evidence="3">Cytochrome P450</fullName>
    </submittedName>
</protein>
<dbReference type="InterPro" id="IPR001128">
    <property type="entry name" value="Cyt_P450"/>
</dbReference>
<dbReference type="PANTHER" id="PTHR46696:SF1">
    <property type="entry name" value="CYTOCHROME P450 YJIB-RELATED"/>
    <property type="match status" value="1"/>
</dbReference>
<accession>A0ABT7GY10</accession>
<dbReference type="PANTHER" id="PTHR46696">
    <property type="entry name" value="P450, PUTATIVE (EUROFUNG)-RELATED"/>
    <property type="match status" value="1"/>
</dbReference>
<dbReference type="CDD" id="cd11029">
    <property type="entry name" value="CYP107-like"/>
    <property type="match status" value="1"/>
</dbReference>
<dbReference type="InterPro" id="IPR017972">
    <property type="entry name" value="Cyt_P450_CS"/>
</dbReference>
<organism evidence="3 4">
    <name type="scientific">Streptomyces katrae</name>
    <dbReference type="NCBI Taxonomy" id="68223"/>
    <lineage>
        <taxon>Bacteria</taxon>
        <taxon>Bacillati</taxon>
        <taxon>Actinomycetota</taxon>
        <taxon>Actinomycetes</taxon>
        <taxon>Kitasatosporales</taxon>
        <taxon>Streptomycetaceae</taxon>
        <taxon>Streptomyces</taxon>
    </lineage>
</organism>
<dbReference type="RefSeq" id="WP_285343488.1">
    <property type="nucleotide sequence ID" value="NZ_JASITI010000022.1"/>
</dbReference>
<proteinExistence type="inferred from homology"/>
<keyword evidence="2" id="KW-0560">Oxidoreductase</keyword>